<dbReference type="InterPro" id="IPR036465">
    <property type="entry name" value="vWFA_dom_sf"/>
</dbReference>
<gene>
    <name evidence="2" type="ORF">CVT23_12860</name>
</gene>
<dbReference type="RefSeq" id="WP_109795905.1">
    <property type="nucleotide sequence ID" value="NZ_PHIG01000034.1"/>
</dbReference>
<dbReference type="EMBL" id="PHIG01000034">
    <property type="protein sequence ID" value="PJK29276.1"/>
    <property type="molecule type" value="Genomic_DNA"/>
</dbReference>
<evidence type="ECO:0008006" key="4">
    <source>
        <dbReference type="Google" id="ProtNLM"/>
    </source>
</evidence>
<name>A0A2M9G0P0_9PROT</name>
<dbReference type="Pfam" id="PF06707">
    <property type="entry name" value="DUF1194"/>
    <property type="match status" value="1"/>
</dbReference>
<protein>
    <recommendedName>
        <fullName evidence="4">VWFA domain-containing protein</fullName>
    </recommendedName>
</protein>
<dbReference type="InterPro" id="IPR010607">
    <property type="entry name" value="DUF1194"/>
</dbReference>
<accession>A0A2M9G0P0</accession>
<keyword evidence="3" id="KW-1185">Reference proteome</keyword>
<dbReference type="OrthoDB" id="9792179at2"/>
<dbReference type="SUPFAM" id="SSF53300">
    <property type="entry name" value="vWA-like"/>
    <property type="match status" value="1"/>
</dbReference>
<dbReference type="Proteomes" id="UP000229498">
    <property type="component" value="Unassembled WGS sequence"/>
</dbReference>
<evidence type="ECO:0000256" key="1">
    <source>
        <dbReference type="SAM" id="SignalP"/>
    </source>
</evidence>
<proteinExistence type="predicted"/>
<evidence type="ECO:0000313" key="3">
    <source>
        <dbReference type="Proteomes" id="UP000229498"/>
    </source>
</evidence>
<feature type="signal peptide" evidence="1">
    <location>
        <begin position="1"/>
        <end position="21"/>
    </location>
</feature>
<organism evidence="2 3">
    <name type="scientific">Minwuia thermotolerans</name>
    <dbReference type="NCBI Taxonomy" id="2056226"/>
    <lineage>
        <taxon>Bacteria</taxon>
        <taxon>Pseudomonadati</taxon>
        <taxon>Pseudomonadota</taxon>
        <taxon>Alphaproteobacteria</taxon>
        <taxon>Minwuiales</taxon>
        <taxon>Minwuiaceae</taxon>
        <taxon>Minwuia</taxon>
    </lineage>
</organism>
<keyword evidence="1" id="KW-0732">Signal</keyword>
<evidence type="ECO:0000313" key="2">
    <source>
        <dbReference type="EMBL" id="PJK29276.1"/>
    </source>
</evidence>
<sequence>MRTALAILALAALLLPPPGAAAREDARRAVDVEICLAVDGSGSIDADEFAFQREAYAQAIADRRVLDIIASGYEGGIAIAMMEWGGADSMNPVTDWHFIGGPETAADFAGRIRAAPRRAVGWNSISNAIAFCHAWIQENAYDGHRKVIDVSGDAGQYGGMPLGAARDAAVADGIVINALALNYRSGGMTGPGGMALLEHFRRDVIGGPWSFALPVDSPGGFREALVRKLILEIAQREAPAPAGG</sequence>
<reference evidence="2 3" key="1">
    <citation type="submission" date="2017-11" db="EMBL/GenBank/DDBJ databases">
        <title>Draft genome sequence of Rhizobiales bacterium SY3-13.</title>
        <authorList>
            <person name="Sun C."/>
        </authorList>
    </citation>
    <scope>NUCLEOTIDE SEQUENCE [LARGE SCALE GENOMIC DNA]</scope>
    <source>
        <strain evidence="2 3">SY3-13</strain>
    </source>
</reference>
<dbReference type="AlphaFoldDB" id="A0A2M9G0P0"/>
<feature type="chain" id="PRO_5014650672" description="VWFA domain-containing protein" evidence="1">
    <location>
        <begin position="22"/>
        <end position="244"/>
    </location>
</feature>
<comment type="caution">
    <text evidence="2">The sequence shown here is derived from an EMBL/GenBank/DDBJ whole genome shotgun (WGS) entry which is preliminary data.</text>
</comment>